<evidence type="ECO:0000259" key="11">
    <source>
        <dbReference type="PROSITE" id="PS50929"/>
    </source>
</evidence>
<gene>
    <name evidence="12" type="ORF">IAC42_04685</name>
</gene>
<dbReference type="PROSITE" id="PS50929">
    <property type="entry name" value="ABC_TM1F"/>
    <property type="match status" value="1"/>
</dbReference>
<keyword evidence="2" id="KW-0813">Transport</keyword>
<dbReference type="Pfam" id="PF00664">
    <property type="entry name" value="ABC_membrane"/>
    <property type="match status" value="1"/>
</dbReference>
<evidence type="ECO:0000313" key="13">
    <source>
        <dbReference type="Proteomes" id="UP000823633"/>
    </source>
</evidence>
<evidence type="ECO:0000256" key="8">
    <source>
        <dbReference type="ARBA" id="ARBA00023136"/>
    </source>
</evidence>
<dbReference type="InterPro" id="IPR011527">
    <property type="entry name" value="ABC1_TM_dom"/>
</dbReference>
<dbReference type="PROSITE" id="PS00211">
    <property type="entry name" value="ABC_TRANSPORTER_1"/>
    <property type="match status" value="1"/>
</dbReference>
<evidence type="ECO:0000256" key="1">
    <source>
        <dbReference type="ARBA" id="ARBA00004651"/>
    </source>
</evidence>
<keyword evidence="5" id="KW-0547">Nucleotide-binding</keyword>
<dbReference type="InterPro" id="IPR003593">
    <property type="entry name" value="AAA+_ATPase"/>
</dbReference>
<comment type="subcellular location">
    <subcellularLocation>
        <location evidence="1">Cell membrane</location>
        <topology evidence="1">Multi-pass membrane protein</topology>
    </subcellularLocation>
</comment>
<evidence type="ECO:0000256" key="7">
    <source>
        <dbReference type="ARBA" id="ARBA00022989"/>
    </source>
</evidence>
<dbReference type="Gene3D" id="1.20.1560.10">
    <property type="entry name" value="ABC transporter type 1, transmembrane domain"/>
    <property type="match status" value="1"/>
</dbReference>
<dbReference type="Pfam" id="PF00005">
    <property type="entry name" value="ABC_tran"/>
    <property type="match status" value="1"/>
</dbReference>
<feature type="transmembrane region" description="Helical" evidence="9">
    <location>
        <begin position="157"/>
        <end position="174"/>
    </location>
</feature>
<feature type="domain" description="ABC transporter" evidence="10">
    <location>
        <begin position="331"/>
        <end position="563"/>
    </location>
</feature>
<feature type="transmembrane region" description="Helical" evidence="9">
    <location>
        <begin position="52"/>
        <end position="76"/>
    </location>
</feature>
<keyword evidence="4 9" id="KW-0812">Transmembrane</keyword>
<keyword evidence="7 9" id="KW-1133">Transmembrane helix</keyword>
<dbReference type="InterPro" id="IPR036640">
    <property type="entry name" value="ABC1_TM_sf"/>
</dbReference>
<feature type="transmembrane region" description="Helical" evidence="9">
    <location>
        <begin position="20"/>
        <end position="40"/>
    </location>
</feature>
<dbReference type="FunFam" id="3.40.50.300:FF:000221">
    <property type="entry name" value="Multidrug ABC transporter ATP-binding protein"/>
    <property type="match status" value="1"/>
</dbReference>
<comment type="caution">
    <text evidence="12">The sequence shown here is derived from an EMBL/GenBank/DDBJ whole genome shotgun (WGS) entry which is preliminary data.</text>
</comment>
<dbReference type="Proteomes" id="UP000823633">
    <property type="component" value="Unassembled WGS sequence"/>
</dbReference>
<keyword evidence="3" id="KW-1003">Cell membrane</keyword>
<dbReference type="InterPro" id="IPR017871">
    <property type="entry name" value="ABC_transporter-like_CS"/>
</dbReference>
<feature type="transmembrane region" description="Helical" evidence="9">
    <location>
        <begin position="269"/>
        <end position="290"/>
    </location>
</feature>
<evidence type="ECO:0000256" key="6">
    <source>
        <dbReference type="ARBA" id="ARBA00022840"/>
    </source>
</evidence>
<dbReference type="Gene3D" id="3.40.50.300">
    <property type="entry name" value="P-loop containing nucleotide triphosphate hydrolases"/>
    <property type="match status" value="1"/>
</dbReference>
<dbReference type="PROSITE" id="PS50893">
    <property type="entry name" value="ABC_TRANSPORTER_2"/>
    <property type="match status" value="1"/>
</dbReference>
<evidence type="ECO:0000256" key="5">
    <source>
        <dbReference type="ARBA" id="ARBA00022741"/>
    </source>
</evidence>
<dbReference type="AlphaFoldDB" id="A0A9D9E7W3"/>
<organism evidence="12 13">
    <name type="scientific">Candidatus Aphodenecus pullistercoris</name>
    <dbReference type="NCBI Taxonomy" id="2840669"/>
    <lineage>
        <taxon>Bacteria</taxon>
        <taxon>Pseudomonadati</taxon>
        <taxon>Spirochaetota</taxon>
        <taxon>Spirochaetia</taxon>
        <taxon>Spirochaetales</taxon>
        <taxon>Candidatus Aphodenecus</taxon>
    </lineage>
</organism>
<reference evidence="12" key="2">
    <citation type="journal article" date="2021" name="PeerJ">
        <title>Extensive microbial diversity within the chicken gut microbiome revealed by metagenomics and culture.</title>
        <authorList>
            <person name="Gilroy R."/>
            <person name="Ravi A."/>
            <person name="Getino M."/>
            <person name="Pursley I."/>
            <person name="Horton D.L."/>
            <person name="Alikhan N.F."/>
            <person name="Baker D."/>
            <person name="Gharbi K."/>
            <person name="Hall N."/>
            <person name="Watson M."/>
            <person name="Adriaenssens E.M."/>
            <person name="Foster-Nyarko E."/>
            <person name="Jarju S."/>
            <person name="Secka A."/>
            <person name="Antonio M."/>
            <person name="Oren A."/>
            <person name="Chaudhuri R.R."/>
            <person name="La Ragione R."/>
            <person name="Hildebrand F."/>
            <person name="Pallen M.J."/>
        </authorList>
    </citation>
    <scope>NUCLEOTIDE SEQUENCE</scope>
    <source>
        <strain evidence="12">11167</strain>
    </source>
</reference>
<feature type="domain" description="ABC transmembrane type-1" evidence="11">
    <location>
        <begin position="16"/>
        <end position="298"/>
    </location>
</feature>
<reference evidence="12" key="1">
    <citation type="submission" date="2020-10" db="EMBL/GenBank/DDBJ databases">
        <authorList>
            <person name="Gilroy R."/>
        </authorList>
    </citation>
    <scope>NUCLEOTIDE SEQUENCE</scope>
    <source>
        <strain evidence="12">11167</strain>
    </source>
</reference>
<name>A0A9D9E7W3_9SPIR</name>
<dbReference type="SMART" id="SM00382">
    <property type="entry name" value="AAA"/>
    <property type="match status" value="1"/>
</dbReference>
<keyword evidence="6 12" id="KW-0067">ATP-binding</keyword>
<dbReference type="CDD" id="cd18548">
    <property type="entry name" value="ABC_6TM_Tm287_like"/>
    <property type="match status" value="1"/>
</dbReference>
<sequence>MGKLFSHLASYRRECILAPLFKLLEAVLELFVPLVVASIIDTGIATGNSPYVVRMVLVLFALALTGLAVSVTAQYFSAKAASLFARDAKKALFEHIETFSLADCEKIGLPTLINRMTGDMNQVQSGVNMTLRLLLRSPFVVLGAAIMAFIVDARAALVFAVAIPVLAIIVYLIMRVTVPRFRAVQGDVDELLSQTRENYKGARVIRAFNLQDKERESFHGRADRLFSRQISAAGLSALTNPLTSLVVNLGIIVLIWYGGVRVDAGSLSQGAVVALFNYMSQILVELIKLASLIQTMTRALASARRVGAIFDMTSSMEDGTRMDSPCDGPAIEFSHVGFSYNKTGGKVLEDISFTLERGQTLGIIGATGSGKSTIAALMARLYDVDEGEVRILGCPIKSYRLQYLHDNVTLVLQKARLFRGTILDNLKLADSQATMDEVKRALSDAQALDFVLDKGFEAPVETGGRNFSGGQRQRLSIARALVHGGQILILDDSFSALDYKTDSLVRGALAKRKDITKVIISQRSSSVMSADRIILLDNGRIAAMGTHAELMATSPIYREIHYTQFEKEDADV</sequence>
<evidence type="ECO:0000256" key="2">
    <source>
        <dbReference type="ARBA" id="ARBA00022448"/>
    </source>
</evidence>
<keyword evidence="8 9" id="KW-0472">Membrane</keyword>
<dbReference type="PANTHER" id="PTHR43394:SF1">
    <property type="entry name" value="ATP-BINDING CASSETTE SUB-FAMILY B MEMBER 10, MITOCHONDRIAL"/>
    <property type="match status" value="1"/>
</dbReference>
<dbReference type="GO" id="GO:0005886">
    <property type="term" value="C:plasma membrane"/>
    <property type="evidence" value="ECO:0007669"/>
    <property type="project" value="UniProtKB-SubCell"/>
</dbReference>
<protein>
    <submittedName>
        <fullName evidence="12">ABC transporter ATP-binding protein</fullName>
    </submittedName>
</protein>
<feature type="transmembrane region" description="Helical" evidence="9">
    <location>
        <begin position="230"/>
        <end position="257"/>
    </location>
</feature>
<evidence type="ECO:0000256" key="4">
    <source>
        <dbReference type="ARBA" id="ARBA00022692"/>
    </source>
</evidence>
<evidence type="ECO:0000259" key="10">
    <source>
        <dbReference type="PROSITE" id="PS50893"/>
    </source>
</evidence>
<dbReference type="EMBL" id="JADIMU010000029">
    <property type="protein sequence ID" value="MBO8443037.1"/>
    <property type="molecule type" value="Genomic_DNA"/>
</dbReference>
<dbReference type="InterPro" id="IPR027417">
    <property type="entry name" value="P-loop_NTPase"/>
</dbReference>
<dbReference type="GO" id="GO:0005524">
    <property type="term" value="F:ATP binding"/>
    <property type="evidence" value="ECO:0007669"/>
    <property type="project" value="UniProtKB-KW"/>
</dbReference>
<dbReference type="InterPro" id="IPR003439">
    <property type="entry name" value="ABC_transporter-like_ATP-bd"/>
</dbReference>
<evidence type="ECO:0000256" key="3">
    <source>
        <dbReference type="ARBA" id="ARBA00022475"/>
    </source>
</evidence>
<dbReference type="SUPFAM" id="SSF90123">
    <property type="entry name" value="ABC transporter transmembrane region"/>
    <property type="match status" value="1"/>
</dbReference>
<dbReference type="PANTHER" id="PTHR43394">
    <property type="entry name" value="ATP-DEPENDENT PERMEASE MDL1, MITOCHONDRIAL"/>
    <property type="match status" value="1"/>
</dbReference>
<feature type="transmembrane region" description="Helical" evidence="9">
    <location>
        <begin position="133"/>
        <end position="151"/>
    </location>
</feature>
<evidence type="ECO:0000256" key="9">
    <source>
        <dbReference type="SAM" id="Phobius"/>
    </source>
</evidence>
<dbReference type="InterPro" id="IPR039421">
    <property type="entry name" value="Type_1_exporter"/>
</dbReference>
<accession>A0A9D9E7W3</accession>
<dbReference type="GO" id="GO:0016887">
    <property type="term" value="F:ATP hydrolysis activity"/>
    <property type="evidence" value="ECO:0007669"/>
    <property type="project" value="InterPro"/>
</dbReference>
<proteinExistence type="predicted"/>
<evidence type="ECO:0000313" key="12">
    <source>
        <dbReference type="EMBL" id="MBO8443037.1"/>
    </source>
</evidence>
<dbReference type="GO" id="GO:0015421">
    <property type="term" value="F:ABC-type oligopeptide transporter activity"/>
    <property type="evidence" value="ECO:0007669"/>
    <property type="project" value="TreeGrafter"/>
</dbReference>
<dbReference type="SUPFAM" id="SSF52540">
    <property type="entry name" value="P-loop containing nucleoside triphosphate hydrolases"/>
    <property type="match status" value="1"/>
</dbReference>